<name>A0ABS6PM67_9PSED</name>
<protein>
    <submittedName>
        <fullName evidence="1">Uncharacterized protein</fullName>
    </submittedName>
</protein>
<accession>A0ABS6PM67</accession>
<organism evidence="1 2">
    <name type="scientific">Pseudomonas ekonensis</name>
    <dbReference type="NCBI Taxonomy" id="2842353"/>
    <lineage>
        <taxon>Bacteria</taxon>
        <taxon>Pseudomonadati</taxon>
        <taxon>Pseudomonadota</taxon>
        <taxon>Gammaproteobacteria</taxon>
        <taxon>Pseudomonadales</taxon>
        <taxon>Pseudomonadaceae</taxon>
        <taxon>Pseudomonas</taxon>
    </lineage>
</organism>
<gene>
    <name evidence="1" type="ORF">KVG96_26630</name>
</gene>
<proteinExistence type="predicted"/>
<dbReference type="Proteomes" id="UP000765224">
    <property type="component" value="Unassembled WGS sequence"/>
</dbReference>
<dbReference type="RefSeq" id="WP_217894672.1">
    <property type="nucleotide sequence ID" value="NZ_JAHSTS010000003.1"/>
</dbReference>
<keyword evidence="2" id="KW-1185">Reference proteome</keyword>
<dbReference type="EMBL" id="JAHSTS010000003">
    <property type="protein sequence ID" value="MBV4461553.1"/>
    <property type="molecule type" value="Genomic_DNA"/>
</dbReference>
<sequence>MALMTPSFQTPTYGSIIRRNNNDVSDVVGRGEPRTHVNIFVSNSGTSLAEVFCDQYGHFSAKLKLDNIPNGPLSITARCVLAGEESAWSPDLKLELM</sequence>
<comment type="caution">
    <text evidence="1">The sequence shown here is derived from an EMBL/GenBank/DDBJ whole genome shotgun (WGS) entry which is preliminary data.</text>
</comment>
<evidence type="ECO:0000313" key="1">
    <source>
        <dbReference type="EMBL" id="MBV4461553.1"/>
    </source>
</evidence>
<reference evidence="1 2" key="1">
    <citation type="submission" date="2021-06" db="EMBL/GenBank/DDBJ databases">
        <title>Updating the genus Pseudomonas: Description of 43 new species and partition of the Pseudomonas putida group.</title>
        <authorList>
            <person name="Girard L."/>
            <person name="Lood C."/>
            <person name="Vandamme P."/>
            <person name="Rokni-Zadeh H."/>
            <person name="Van Noort V."/>
            <person name="Hofte M."/>
            <person name="Lavigne R."/>
            <person name="De Mot R."/>
        </authorList>
    </citation>
    <scope>NUCLEOTIDE SEQUENCE [LARGE SCALE GENOMIC DNA]</scope>
    <source>
        <strain evidence="1 2">COR58</strain>
    </source>
</reference>
<evidence type="ECO:0000313" key="2">
    <source>
        <dbReference type="Proteomes" id="UP000765224"/>
    </source>
</evidence>